<feature type="domain" description="C2H2-type" evidence="10">
    <location>
        <begin position="535"/>
        <end position="562"/>
    </location>
</feature>
<keyword evidence="6" id="KW-0238">DNA-binding</keyword>
<evidence type="ECO:0000256" key="2">
    <source>
        <dbReference type="ARBA" id="ARBA00022723"/>
    </source>
</evidence>
<keyword evidence="2" id="KW-0479">Metal-binding</keyword>
<dbReference type="GO" id="GO:0000981">
    <property type="term" value="F:DNA-binding transcription factor activity, RNA polymerase II-specific"/>
    <property type="evidence" value="ECO:0007669"/>
    <property type="project" value="TreeGrafter"/>
</dbReference>
<feature type="compositionally biased region" description="Polar residues" evidence="9">
    <location>
        <begin position="285"/>
        <end position="303"/>
    </location>
</feature>
<evidence type="ECO:0000256" key="4">
    <source>
        <dbReference type="ARBA" id="ARBA00022771"/>
    </source>
</evidence>
<dbReference type="FunFam" id="3.30.160.60:FF:000875">
    <property type="entry name" value="zinc finger protein 236 isoform X7"/>
    <property type="match status" value="1"/>
</dbReference>
<feature type="compositionally biased region" description="Polar residues" evidence="9">
    <location>
        <begin position="349"/>
        <end position="360"/>
    </location>
</feature>
<dbReference type="Pfam" id="PF13912">
    <property type="entry name" value="zf-C2H2_6"/>
    <property type="match status" value="1"/>
</dbReference>
<feature type="region of interest" description="Disordered" evidence="9">
    <location>
        <begin position="334"/>
        <end position="362"/>
    </location>
</feature>
<keyword evidence="3" id="KW-0677">Repeat</keyword>
<dbReference type="GO" id="GO:0003677">
    <property type="term" value="F:DNA binding"/>
    <property type="evidence" value="ECO:0007669"/>
    <property type="project" value="UniProtKB-KW"/>
</dbReference>
<feature type="domain" description="C2H2-type" evidence="10">
    <location>
        <begin position="591"/>
        <end position="618"/>
    </location>
</feature>
<dbReference type="EMBL" id="JARQWQ010000045">
    <property type="protein sequence ID" value="KAK2558296.1"/>
    <property type="molecule type" value="Genomic_DNA"/>
</dbReference>
<dbReference type="SUPFAM" id="SSF57667">
    <property type="entry name" value="beta-beta-alpha zinc fingers"/>
    <property type="match status" value="2"/>
</dbReference>
<dbReference type="AlphaFoldDB" id="A0AAD9QBJ1"/>
<evidence type="ECO:0000313" key="11">
    <source>
        <dbReference type="EMBL" id="KAK2558296.1"/>
    </source>
</evidence>
<reference evidence="11" key="1">
    <citation type="journal article" date="2023" name="G3 (Bethesda)">
        <title>Whole genome assembly and annotation of the endangered Caribbean coral Acropora cervicornis.</title>
        <authorList>
            <person name="Selwyn J.D."/>
            <person name="Vollmer S.V."/>
        </authorList>
    </citation>
    <scope>NUCLEOTIDE SEQUENCE</scope>
    <source>
        <strain evidence="11">K2</strain>
    </source>
</reference>
<evidence type="ECO:0000256" key="1">
    <source>
        <dbReference type="ARBA" id="ARBA00004123"/>
    </source>
</evidence>
<feature type="region of interest" description="Disordered" evidence="9">
    <location>
        <begin position="279"/>
        <end position="303"/>
    </location>
</feature>
<dbReference type="SMART" id="SM00355">
    <property type="entry name" value="ZnF_C2H2"/>
    <property type="match status" value="4"/>
</dbReference>
<name>A0AAD9QBJ1_ACRCE</name>
<dbReference type="InterPro" id="IPR036236">
    <property type="entry name" value="Znf_C2H2_sf"/>
</dbReference>
<feature type="region of interest" description="Disordered" evidence="9">
    <location>
        <begin position="134"/>
        <end position="160"/>
    </location>
</feature>
<accession>A0AAD9QBJ1</accession>
<dbReference type="Gene3D" id="3.30.160.60">
    <property type="entry name" value="Classic Zinc Finger"/>
    <property type="match status" value="4"/>
</dbReference>
<comment type="caution">
    <text evidence="11">The sequence shown here is derived from an EMBL/GenBank/DDBJ whole genome shotgun (WGS) entry which is preliminary data.</text>
</comment>
<keyword evidence="7" id="KW-0539">Nucleus</keyword>
<keyword evidence="5" id="KW-0862">Zinc</keyword>
<keyword evidence="4 8" id="KW-0863">Zinc-finger</keyword>
<feature type="domain" description="C2H2-type" evidence="10">
    <location>
        <begin position="507"/>
        <end position="534"/>
    </location>
</feature>
<dbReference type="PANTHER" id="PTHR24394">
    <property type="entry name" value="ZINC FINGER PROTEIN"/>
    <property type="match status" value="1"/>
</dbReference>
<keyword evidence="12" id="KW-1185">Reference proteome</keyword>
<dbReference type="FunFam" id="3.30.160.60:FF:000110">
    <property type="entry name" value="Zinc finger protein-like"/>
    <property type="match status" value="1"/>
</dbReference>
<reference evidence="11" key="2">
    <citation type="journal article" date="2023" name="Science">
        <title>Genomic signatures of disease resistance in endangered staghorn corals.</title>
        <authorList>
            <person name="Vollmer S.V."/>
            <person name="Selwyn J.D."/>
            <person name="Despard B.A."/>
            <person name="Roesel C.L."/>
        </authorList>
    </citation>
    <scope>NUCLEOTIDE SEQUENCE</scope>
    <source>
        <strain evidence="11">K2</strain>
    </source>
</reference>
<comment type="subcellular location">
    <subcellularLocation>
        <location evidence="1">Nucleus</location>
    </subcellularLocation>
</comment>
<dbReference type="FunFam" id="3.30.160.60:FF:000100">
    <property type="entry name" value="Zinc finger 45-like"/>
    <property type="match status" value="1"/>
</dbReference>
<dbReference type="PANTHER" id="PTHR24394:SF29">
    <property type="entry name" value="MYONEURIN"/>
    <property type="match status" value="1"/>
</dbReference>
<evidence type="ECO:0000313" key="12">
    <source>
        <dbReference type="Proteomes" id="UP001249851"/>
    </source>
</evidence>
<evidence type="ECO:0000256" key="6">
    <source>
        <dbReference type="ARBA" id="ARBA00023125"/>
    </source>
</evidence>
<evidence type="ECO:0000256" key="5">
    <source>
        <dbReference type="ARBA" id="ARBA00022833"/>
    </source>
</evidence>
<dbReference type="GO" id="GO:0005634">
    <property type="term" value="C:nucleus"/>
    <property type="evidence" value="ECO:0007669"/>
    <property type="project" value="UniProtKB-SubCell"/>
</dbReference>
<dbReference type="Proteomes" id="UP001249851">
    <property type="component" value="Unassembled WGS sequence"/>
</dbReference>
<evidence type="ECO:0000259" key="10">
    <source>
        <dbReference type="PROSITE" id="PS50157"/>
    </source>
</evidence>
<evidence type="ECO:0000256" key="3">
    <source>
        <dbReference type="ARBA" id="ARBA00022737"/>
    </source>
</evidence>
<organism evidence="11 12">
    <name type="scientific">Acropora cervicornis</name>
    <name type="common">Staghorn coral</name>
    <dbReference type="NCBI Taxonomy" id="6130"/>
    <lineage>
        <taxon>Eukaryota</taxon>
        <taxon>Metazoa</taxon>
        <taxon>Cnidaria</taxon>
        <taxon>Anthozoa</taxon>
        <taxon>Hexacorallia</taxon>
        <taxon>Scleractinia</taxon>
        <taxon>Astrocoeniina</taxon>
        <taxon>Acroporidae</taxon>
        <taxon>Acropora</taxon>
    </lineage>
</organism>
<sequence>MASESTRIQVRQNEVLLFKNGHPVLKVQQGTTLSVIKLLYQADPRNKGTVIALKPETNDPLPCLLTLDQSVLEEAKYEIITHEPSLENYANLPNGNAIENREFPKVAHSRLSQTKTQGEAVSQTSGVILQNEQTANHTTPLTVHVSPEGNPKSLLSNQRNTSTNSSLLLARSDNGFFSSQSGVLPLSRRKKASRKYAFPHKVLPNSCSSFSFADLAGKYFAHRPELQREDAAHIMNSISKSNQVGYNASCEGESVDSPGLCDSTENSITRKNRVSLERTELGDLSVQQRQQNSDENSAAPFSSDAYSNLSLHETSSTNGSSPAVSEEHPVIMDTNSDSREMSGCENDSDSNLANGDNSPSHVVHALSHSIRNGELQEAKEEMDYSLDSTPIVVLPSTVQVKTDPNEVFETGDRSSPVQKVEQICSRQKRDNSEHQPEDVRHHIHSEGYSVIMPTSSAEVNSNSVALHQVSALMPHVVKVVGGSSEDREQTDNAQQHFHDHCEDGRDHSCDICHKQFESAVSVVRHKRSHSGDRPYICKICGWGFNLSGNLNQHLAIHQKVKPFKCVYCGKTFARSNVLKAHVRCHTGERPYQCQLCGSKFIIPHNLKKHMLTRHGIKEDDKLYSQNVDGPDDSHQKDENTSTPLMQS</sequence>
<dbReference type="PROSITE" id="PS50157">
    <property type="entry name" value="ZINC_FINGER_C2H2_2"/>
    <property type="match status" value="4"/>
</dbReference>
<dbReference type="PROSITE" id="PS00028">
    <property type="entry name" value="ZINC_FINGER_C2H2_1"/>
    <property type="match status" value="4"/>
</dbReference>
<evidence type="ECO:0000256" key="7">
    <source>
        <dbReference type="ARBA" id="ARBA00023242"/>
    </source>
</evidence>
<dbReference type="Pfam" id="PF00096">
    <property type="entry name" value="zf-C2H2"/>
    <property type="match status" value="3"/>
</dbReference>
<proteinExistence type="predicted"/>
<evidence type="ECO:0000256" key="8">
    <source>
        <dbReference type="PROSITE-ProRule" id="PRU00042"/>
    </source>
</evidence>
<feature type="region of interest" description="Disordered" evidence="9">
    <location>
        <begin position="622"/>
        <end position="647"/>
    </location>
</feature>
<dbReference type="InterPro" id="IPR013087">
    <property type="entry name" value="Znf_C2H2_type"/>
</dbReference>
<dbReference type="GO" id="GO:0008270">
    <property type="term" value="F:zinc ion binding"/>
    <property type="evidence" value="ECO:0007669"/>
    <property type="project" value="UniProtKB-KW"/>
</dbReference>
<protein>
    <submittedName>
        <fullName evidence="11">Fez family zinc finger protein 2</fullName>
    </submittedName>
</protein>
<evidence type="ECO:0000256" key="9">
    <source>
        <dbReference type="SAM" id="MobiDB-lite"/>
    </source>
</evidence>
<feature type="domain" description="C2H2-type" evidence="10">
    <location>
        <begin position="563"/>
        <end position="590"/>
    </location>
</feature>
<gene>
    <name evidence="11" type="ORF">P5673_019418</name>
</gene>